<dbReference type="GO" id="GO:0005938">
    <property type="term" value="C:cell cortex"/>
    <property type="evidence" value="ECO:0007669"/>
    <property type="project" value="TreeGrafter"/>
</dbReference>
<comment type="similarity">
    <text evidence="1">Belongs to the PX domain-containing GAP family.</text>
</comment>
<dbReference type="Pfam" id="PF00620">
    <property type="entry name" value="RhoGAP"/>
    <property type="match status" value="1"/>
</dbReference>
<dbReference type="Pfam" id="PF14604">
    <property type="entry name" value="SH3_9"/>
    <property type="match status" value="1"/>
</dbReference>
<dbReference type="SMART" id="SM00324">
    <property type="entry name" value="RhoGAP"/>
    <property type="match status" value="1"/>
</dbReference>
<dbReference type="KEGG" id="tng:GSTEN00030032G001"/>
<dbReference type="SUPFAM" id="SSF50044">
    <property type="entry name" value="SH3-domain"/>
    <property type="match status" value="1"/>
</dbReference>
<feature type="compositionally biased region" description="Basic residues" evidence="5">
    <location>
        <begin position="386"/>
        <end position="397"/>
    </location>
</feature>
<comment type="caution">
    <text evidence="8">The sequence shown here is derived from an EMBL/GenBank/DDBJ whole genome shotgun (WGS) entry which is preliminary data.</text>
</comment>
<evidence type="ECO:0000256" key="5">
    <source>
        <dbReference type="SAM" id="MobiDB-lite"/>
    </source>
</evidence>
<evidence type="ECO:0000256" key="2">
    <source>
        <dbReference type="ARBA" id="ARBA00022443"/>
    </source>
</evidence>
<dbReference type="InterPro" id="IPR051576">
    <property type="entry name" value="PX-Rho_GAP"/>
</dbReference>
<feature type="compositionally biased region" description="Polar residues" evidence="5">
    <location>
        <begin position="1177"/>
        <end position="1191"/>
    </location>
</feature>
<feature type="compositionally biased region" description="Low complexity" evidence="5">
    <location>
        <begin position="420"/>
        <end position="432"/>
    </location>
</feature>
<feature type="region of interest" description="Disordered" evidence="5">
    <location>
        <begin position="1161"/>
        <end position="1213"/>
    </location>
</feature>
<dbReference type="InterPro" id="IPR036028">
    <property type="entry name" value="SH3-like_dom_sf"/>
</dbReference>
<dbReference type="PANTHER" id="PTHR15729">
    <property type="entry name" value="CDC42 GTPASE-ACTIVATING PROTEIN"/>
    <property type="match status" value="1"/>
</dbReference>
<feature type="region of interest" description="Disordered" evidence="5">
    <location>
        <begin position="488"/>
        <end position="553"/>
    </location>
</feature>
<dbReference type="SUPFAM" id="SSF64268">
    <property type="entry name" value="PX domain"/>
    <property type="match status" value="1"/>
</dbReference>
<feature type="region of interest" description="Disordered" evidence="5">
    <location>
        <begin position="1254"/>
        <end position="1345"/>
    </location>
</feature>
<dbReference type="GO" id="GO:0007264">
    <property type="term" value="P:small GTPase-mediated signal transduction"/>
    <property type="evidence" value="ECO:0007669"/>
    <property type="project" value="TreeGrafter"/>
</dbReference>
<feature type="compositionally biased region" description="Polar residues" evidence="5">
    <location>
        <begin position="1277"/>
        <end position="1286"/>
    </location>
</feature>
<feature type="region of interest" description="Disordered" evidence="5">
    <location>
        <begin position="595"/>
        <end position="726"/>
    </location>
</feature>
<dbReference type="PANTHER" id="PTHR15729:SF13">
    <property type="entry name" value="RHO GTPASE-ACTIVATING PROTEIN 32"/>
    <property type="match status" value="1"/>
</dbReference>
<feature type="compositionally biased region" description="Basic and acidic residues" evidence="5">
    <location>
        <begin position="837"/>
        <end position="856"/>
    </location>
</feature>
<keyword evidence="2 4" id="KW-0728">SH3 domain</keyword>
<feature type="compositionally biased region" description="Basic and acidic residues" evidence="5">
    <location>
        <begin position="1192"/>
        <end position="1203"/>
    </location>
</feature>
<feature type="compositionally biased region" description="Polar residues" evidence="5">
    <location>
        <begin position="687"/>
        <end position="706"/>
    </location>
</feature>
<feature type="region of interest" description="Disordered" evidence="5">
    <location>
        <begin position="385"/>
        <end position="432"/>
    </location>
</feature>
<sequence>RLTFPRGHFPRLAECAHFHYETVDFGNVQSALVEGQSEGAKAGTDSKEPLFLVQITCQGRNWLIKRSYEDFRVLDKHLHLCIYDRRYSELSELPRLDSLKDAAETVTRMLATYLSRFSAIADNKINCGPVLTWMEIDNKGNHLLVSEEASINVPAIAAAHVTKRYTAQASDELTFEVGDIVSVIDMPPKEDTGWWRGKHGFQVGFFPCNCVELINDKIPDSVQNSVPKPVCKKHGKLITFLRTFMKSRPPPQKLRQRGILKERVFGCDLGEHLHNSGHEVPQVVRSCAEFIEKHGVVDGIYRLSGISSNIQKLRHEFDSEQIPDLTRDVFRQDIHSVGSLCKLYFRELPNPLLTYQLYDRFSVTTPYPDPNPCWSARRPPSCSLWRRPRPAPRHSSAHRPPPLASRTATTSRSGRGPEHCSGSSTRSSSCRWRGTWTRPQARLRDTESSEMVQHVSFLCCSCKRPPAKAKKSPVGNWLSFFHLGKSQSVSKRRLRRHPSEPNEIKSMVLPGEPPPPSHRRPRSTSEAVSAASRGEAHKSRSREDHKALTLNERRHGADRIHACVPEDDLDLCPPAAGISNLDFDPMSFQCAATPGLHHSRDASSWRKSAGCSSESEPISSPNNNNMSGSESPDLSPDKPISPTLGKKYSKVHLPASLPPLPSSAPPLEKHDAPEGGKAVKAPYQHCSPLSVSQASALTDPTQSAQNLPDPGTDRLMSSVSVLPPHPPSMSAARKLALVLAESAQKASAGSQRRGNFHVQERPPRPSVLDLEVYPQDDSHWQTSGHGPADDHCCPHPFHFLPAYGGSELLPDIDGQESSCNFTPNVSPLGSGSLDEGSVERSSRRGAKEFTEMERADPACQSVGVSTPIQPMCLTQSPSTSPVYVNADSINVFNFRAVLAETAMPASVEEVLPRHLQSSVKRQYSPEDRLLGPVGDVYSGHRNPPPYLGRTPARHCPRPDALPQHLLGLRGLYRQSSESRYSTFGVQRPLSPQCVRYRGDERHVSGYQRQPGPWQRADDRAVGQPAIRRARSLHAPQVSRYALAGKQDDTFNIARSSSQRYQRLIQTSLHAVQPQFDCMPVNYRYSPYSGTPQAADPCYYTKDPCQQPADRHSLAYTAPTSEQSDYYNCSPRRLPPVNRKFYRENSSFYDARDSEGFERAAHIPVQQGGKSRRKTASPAVSPTDSLASPTSPRNRDIVHTRSKSDPGNACLLNANRADSPNVAVATSALSNPDVIRQYRHQFSADPGAARQIQVERPNPPLRKVPSLPERSWTKLKSLEQNSSSYAQSRDHDRPKSGILRRSCRSQSTRENRHYHQHARSPLDPEHPGSAQLTRRTQSTKVRSTQYEHVDACYAAPRPKPSRSGKAAGGYLPGQVCMSPRGQRLLSQALGREAFHPAALRSEAGVFD</sequence>
<dbReference type="SUPFAM" id="SSF48350">
    <property type="entry name" value="GTPase activation domain, GAP"/>
    <property type="match status" value="1"/>
</dbReference>
<feature type="domain" description="Rho-GAP" evidence="7">
    <location>
        <begin position="267"/>
        <end position="550"/>
    </location>
</feature>
<dbReference type="Gene3D" id="2.30.30.40">
    <property type="entry name" value="SH3 Domains"/>
    <property type="match status" value="1"/>
</dbReference>
<dbReference type="SMART" id="SM00326">
    <property type="entry name" value="SH3"/>
    <property type="match status" value="1"/>
</dbReference>
<dbReference type="Gene3D" id="1.10.555.10">
    <property type="entry name" value="Rho GTPase activation protein"/>
    <property type="match status" value="1"/>
</dbReference>
<dbReference type="GO" id="GO:0005794">
    <property type="term" value="C:Golgi apparatus"/>
    <property type="evidence" value="ECO:0007669"/>
    <property type="project" value="TreeGrafter"/>
</dbReference>
<dbReference type="InterPro" id="IPR001452">
    <property type="entry name" value="SH3_domain"/>
</dbReference>
<proteinExistence type="inferred from homology"/>
<dbReference type="GO" id="GO:0035091">
    <property type="term" value="F:phosphatidylinositol binding"/>
    <property type="evidence" value="ECO:0007669"/>
    <property type="project" value="InterPro"/>
</dbReference>
<dbReference type="PROSITE" id="PS50238">
    <property type="entry name" value="RHOGAP"/>
    <property type="match status" value="1"/>
</dbReference>
<evidence type="ECO:0000256" key="3">
    <source>
        <dbReference type="ARBA" id="ARBA00022468"/>
    </source>
</evidence>
<protein>
    <submittedName>
        <fullName evidence="8">(spotted green pufferfish) hypothetical protein</fullName>
    </submittedName>
</protein>
<dbReference type="GO" id="GO:0015629">
    <property type="term" value="C:actin cytoskeleton"/>
    <property type="evidence" value="ECO:0007669"/>
    <property type="project" value="TreeGrafter"/>
</dbReference>
<evidence type="ECO:0000259" key="7">
    <source>
        <dbReference type="PROSITE" id="PS50238"/>
    </source>
</evidence>
<feature type="domain" description="SH3" evidence="6">
    <location>
        <begin position="154"/>
        <end position="216"/>
    </location>
</feature>
<dbReference type="OrthoDB" id="5873004at2759"/>
<dbReference type="FunFam" id="2.30.30.40:FF:000030">
    <property type="entry name" value="rho GTPase-activating protein 32 isoform X2"/>
    <property type="match status" value="1"/>
</dbReference>
<gene>
    <name evidence="8" type="ORF">GSTENG00030032001</name>
</gene>
<organism evidence="8">
    <name type="scientific">Tetraodon nigroviridis</name>
    <name type="common">Spotted green pufferfish</name>
    <name type="synonym">Chelonodon nigroviridis</name>
    <dbReference type="NCBI Taxonomy" id="99883"/>
    <lineage>
        <taxon>Eukaryota</taxon>
        <taxon>Metazoa</taxon>
        <taxon>Chordata</taxon>
        <taxon>Craniata</taxon>
        <taxon>Vertebrata</taxon>
        <taxon>Euteleostomi</taxon>
        <taxon>Actinopterygii</taxon>
        <taxon>Neopterygii</taxon>
        <taxon>Teleostei</taxon>
        <taxon>Neoteleostei</taxon>
        <taxon>Acanthomorphata</taxon>
        <taxon>Eupercaria</taxon>
        <taxon>Tetraodontiformes</taxon>
        <taxon>Tetradontoidea</taxon>
        <taxon>Tetraodontidae</taxon>
        <taxon>Tetraodon</taxon>
    </lineage>
</organism>
<feature type="compositionally biased region" description="Low complexity" evidence="5">
    <location>
        <begin position="612"/>
        <end position="632"/>
    </location>
</feature>
<evidence type="ECO:0000259" key="6">
    <source>
        <dbReference type="PROSITE" id="PS50002"/>
    </source>
</evidence>
<dbReference type="GO" id="GO:0001650">
    <property type="term" value="C:fibrillar center"/>
    <property type="evidence" value="ECO:0007669"/>
    <property type="project" value="TreeGrafter"/>
</dbReference>
<evidence type="ECO:0000256" key="4">
    <source>
        <dbReference type="PROSITE-ProRule" id="PRU00192"/>
    </source>
</evidence>
<feature type="compositionally biased region" description="Polar residues" evidence="5">
    <location>
        <begin position="1329"/>
        <end position="1343"/>
    </location>
</feature>
<feature type="non-terminal residue" evidence="8">
    <location>
        <position position="1"/>
    </location>
</feature>
<dbReference type="GO" id="GO:0005096">
    <property type="term" value="F:GTPase activator activity"/>
    <property type="evidence" value="ECO:0007669"/>
    <property type="project" value="UniProtKB-KW"/>
</dbReference>
<evidence type="ECO:0000313" key="8">
    <source>
        <dbReference type="EMBL" id="CAG08908.1"/>
    </source>
</evidence>
<feature type="region of interest" description="Disordered" evidence="5">
    <location>
        <begin position="824"/>
        <end position="858"/>
    </location>
</feature>
<dbReference type="InterPro" id="IPR008936">
    <property type="entry name" value="Rho_GTPase_activation_prot"/>
</dbReference>
<dbReference type="InterPro" id="IPR000198">
    <property type="entry name" value="RhoGAP_dom"/>
</dbReference>
<keyword evidence="3" id="KW-0343">GTPase activation</keyword>
<dbReference type="EMBL" id="CAAE01015002">
    <property type="protein sequence ID" value="CAG08908.1"/>
    <property type="molecule type" value="Genomic_DNA"/>
</dbReference>
<reference evidence="8" key="1">
    <citation type="journal article" date="2004" name="Nature">
        <title>Genome duplication in the teleost fish Tetraodon nigroviridis reveals the early vertebrate proto-karyotype.</title>
        <authorList>
            <person name="Jaillon O."/>
            <person name="Aury J.-M."/>
            <person name="Brunet F."/>
            <person name="Petit J.-L."/>
            <person name="Stange-Thomann N."/>
            <person name="Mauceli E."/>
            <person name="Bouneau L."/>
            <person name="Fischer C."/>
            <person name="Ozouf-Costaz C."/>
            <person name="Bernot A."/>
            <person name="Nicaud S."/>
            <person name="Jaffe D."/>
            <person name="Fisher S."/>
            <person name="Lutfalla G."/>
            <person name="Dossat C."/>
            <person name="Segurens B."/>
            <person name="Dasilva C."/>
            <person name="Salanoubat M."/>
            <person name="Levy M."/>
            <person name="Boudet N."/>
            <person name="Castellano S."/>
            <person name="Anthouard V."/>
            <person name="Jubin C."/>
            <person name="Castelli V."/>
            <person name="Katinka M."/>
            <person name="Vacherie B."/>
            <person name="Biemont C."/>
            <person name="Skalli Z."/>
            <person name="Cattolico L."/>
            <person name="Poulain J."/>
            <person name="De Berardinis V."/>
            <person name="Cruaud C."/>
            <person name="Duprat S."/>
            <person name="Brottier P."/>
            <person name="Coutanceau J.-P."/>
            <person name="Gouzy J."/>
            <person name="Parra G."/>
            <person name="Lardier G."/>
            <person name="Chapple C."/>
            <person name="McKernan K.J."/>
            <person name="McEwan P."/>
            <person name="Bosak S."/>
            <person name="Kellis M."/>
            <person name="Volff J.-N."/>
            <person name="Guigo R."/>
            <person name="Zody M.C."/>
            <person name="Mesirov J."/>
            <person name="Lindblad-Toh K."/>
            <person name="Birren B."/>
            <person name="Nusbaum C."/>
            <person name="Kahn D."/>
            <person name="Robinson-Rechavi M."/>
            <person name="Laudet V."/>
            <person name="Schachter V."/>
            <person name="Quetier F."/>
            <person name="Saurin W."/>
            <person name="Scarpelli C."/>
            <person name="Wincker P."/>
            <person name="Lander E.S."/>
            <person name="Weissenbach J."/>
            <person name="Roest Crollius H."/>
        </authorList>
    </citation>
    <scope>NUCLEOTIDE SEQUENCE [LARGE SCALE GENOMIC DNA]</scope>
</reference>
<name>Q4RRS4_TETNG</name>
<dbReference type="InterPro" id="IPR036871">
    <property type="entry name" value="PX_dom_sf"/>
</dbReference>
<feature type="compositionally biased region" description="Basic and acidic residues" evidence="5">
    <location>
        <begin position="534"/>
        <end position="553"/>
    </location>
</feature>
<evidence type="ECO:0000256" key="1">
    <source>
        <dbReference type="ARBA" id="ARBA00008795"/>
    </source>
</evidence>
<reference evidence="8" key="2">
    <citation type="submission" date="2004-02" db="EMBL/GenBank/DDBJ databases">
        <authorList>
            <consortium name="Genoscope"/>
            <consortium name="Whitehead Institute Centre for Genome Research"/>
        </authorList>
    </citation>
    <scope>NUCLEOTIDE SEQUENCE</scope>
</reference>
<dbReference type="CDD" id="cd11835">
    <property type="entry name" value="SH3_ARHGAP32_33"/>
    <property type="match status" value="1"/>
</dbReference>
<dbReference type="PROSITE" id="PS50002">
    <property type="entry name" value="SH3"/>
    <property type="match status" value="1"/>
</dbReference>
<dbReference type="GO" id="GO:0005654">
    <property type="term" value="C:nucleoplasm"/>
    <property type="evidence" value="ECO:0007669"/>
    <property type="project" value="TreeGrafter"/>
</dbReference>
<accession>Q4RRS4</accession>